<dbReference type="EMBL" id="NHYE01005549">
    <property type="protein sequence ID" value="PPQ70221.1"/>
    <property type="molecule type" value="Genomic_DNA"/>
</dbReference>
<protein>
    <submittedName>
        <fullName evidence="2">Uncharacterized protein</fullName>
    </submittedName>
</protein>
<comment type="caution">
    <text evidence="2">The sequence shown here is derived from an EMBL/GenBank/DDBJ whole genome shotgun (WGS) entry which is preliminary data.</text>
</comment>
<keyword evidence="3" id="KW-1185">Reference proteome</keyword>
<evidence type="ECO:0000256" key="1">
    <source>
        <dbReference type="SAM" id="MobiDB-lite"/>
    </source>
</evidence>
<feature type="compositionally biased region" description="Basic and acidic residues" evidence="1">
    <location>
        <begin position="58"/>
        <end position="74"/>
    </location>
</feature>
<sequence>MLEEDKEVEDIVKKEEQDNIVSHEAQALPPPPPASTLVTLTPSTPLRHKSTGGELSGEEQHKGIDSYVGDAERT</sequence>
<organism evidence="2 3">
    <name type="scientific">Gymnopilus dilepis</name>
    <dbReference type="NCBI Taxonomy" id="231916"/>
    <lineage>
        <taxon>Eukaryota</taxon>
        <taxon>Fungi</taxon>
        <taxon>Dikarya</taxon>
        <taxon>Basidiomycota</taxon>
        <taxon>Agaricomycotina</taxon>
        <taxon>Agaricomycetes</taxon>
        <taxon>Agaricomycetidae</taxon>
        <taxon>Agaricales</taxon>
        <taxon>Agaricineae</taxon>
        <taxon>Hymenogastraceae</taxon>
        <taxon>Gymnopilus</taxon>
    </lineage>
</organism>
<proteinExistence type="predicted"/>
<gene>
    <name evidence="2" type="ORF">CVT26_014479</name>
</gene>
<name>A0A409VVE0_9AGAR</name>
<dbReference type="AlphaFoldDB" id="A0A409VVE0"/>
<dbReference type="InParanoid" id="A0A409VVE0"/>
<feature type="compositionally biased region" description="Low complexity" evidence="1">
    <location>
        <begin position="35"/>
        <end position="45"/>
    </location>
</feature>
<accession>A0A409VVE0</accession>
<reference evidence="2 3" key="1">
    <citation type="journal article" date="2018" name="Evol. Lett.">
        <title>Horizontal gene cluster transfer increased hallucinogenic mushroom diversity.</title>
        <authorList>
            <person name="Reynolds H.T."/>
            <person name="Vijayakumar V."/>
            <person name="Gluck-Thaler E."/>
            <person name="Korotkin H.B."/>
            <person name="Matheny P.B."/>
            <person name="Slot J.C."/>
        </authorList>
    </citation>
    <scope>NUCLEOTIDE SEQUENCE [LARGE SCALE GENOMIC DNA]</scope>
    <source>
        <strain evidence="2 3">SRW20</strain>
    </source>
</reference>
<dbReference type="Proteomes" id="UP000284706">
    <property type="component" value="Unassembled WGS sequence"/>
</dbReference>
<evidence type="ECO:0000313" key="2">
    <source>
        <dbReference type="EMBL" id="PPQ70221.1"/>
    </source>
</evidence>
<evidence type="ECO:0000313" key="3">
    <source>
        <dbReference type="Proteomes" id="UP000284706"/>
    </source>
</evidence>
<feature type="region of interest" description="Disordered" evidence="1">
    <location>
        <begin position="17"/>
        <end position="74"/>
    </location>
</feature>